<sequence>MIIADNLASHQLGGFMESFRATRICRFCMCTYEELTSDKLKTSFTTRAEEVHNRHIVLVQKDQTLASIYGVKCDSALNKLHYFHVSRGLPPNPMHDFLEGVMPKIWGEVLTNFVQRKSISIDQFNHTLAHFRYKGTDKAKKPSPLTWKSGQVCVKQTASQMHYPMKIGLLVLGDSILET</sequence>
<dbReference type="Proteomes" id="UP001152320">
    <property type="component" value="Chromosome 12"/>
</dbReference>
<reference evidence="1" key="1">
    <citation type="submission" date="2021-10" db="EMBL/GenBank/DDBJ databases">
        <title>Tropical sea cucumber genome reveals ecological adaptation and Cuvierian tubules defense mechanism.</title>
        <authorList>
            <person name="Chen T."/>
        </authorList>
    </citation>
    <scope>NUCLEOTIDE SEQUENCE</scope>
    <source>
        <strain evidence="1">Nanhai2018</strain>
        <tissue evidence="1">Muscle</tissue>
    </source>
</reference>
<dbReference type="EMBL" id="JAIZAY010000012">
    <property type="protein sequence ID" value="KAJ8031479.1"/>
    <property type="molecule type" value="Genomic_DNA"/>
</dbReference>
<proteinExistence type="predicted"/>
<dbReference type="AlphaFoldDB" id="A0A9Q1BRS1"/>
<accession>A0A9Q1BRS1</accession>
<organism evidence="1 2">
    <name type="scientific">Holothuria leucospilota</name>
    <name type="common">Black long sea cucumber</name>
    <name type="synonym">Mertensiothuria leucospilota</name>
    <dbReference type="NCBI Taxonomy" id="206669"/>
    <lineage>
        <taxon>Eukaryota</taxon>
        <taxon>Metazoa</taxon>
        <taxon>Echinodermata</taxon>
        <taxon>Eleutherozoa</taxon>
        <taxon>Echinozoa</taxon>
        <taxon>Holothuroidea</taxon>
        <taxon>Aspidochirotacea</taxon>
        <taxon>Aspidochirotida</taxon>
        <taxon>Holothuriidae</taxon>
        <taxon>Holothuria</taxon>
    </lineage>
</organism>
<name>A0A9Q1BRS1_HOLLE</name>
<comment type="caution">
    <text evidence="1">The sequence shown here is derived from an EMBL/GenBank/DDBJ whole genome shotgun (WGS) entry which is preliminary data.</text>
</comment>
<keyword evidence="2" id="KW-1185">Reference proteome</keyword>
<gene>
    <name evidence="1" type="ORF">HOLleu_24683</name>
</gene>
<protein>
    <submittedName>
        <fullName evidence="1">Uncharacterized protein</fullName>
    </submittedName>
</protein>
<dbReference type="OrthoDB" id="5982971at2759"/>
<evidence type="ECO:0000313" key="1">
    <source>
        <dbReference type="EMBL" id="KAJ8031479.1"/>
    </source>
</evidence>
<evidence type="ECO:0000313" key="2">
    <source>
        <dbReference type="Proteomes" id="UP001152320"/>
    </source>
</evidence>